<protein>
    <recommendedName>
        <fullName evidence="5">Inner membrane protein</fullName>
    </recommendedName>
</protein>
<dbReference type="RefSeq" id="WP_197441130.1">
    <property type="nucleotide sequence ID" value="NZ_SIHI01000003.1"/>
</dbReference>
<keyword evidence="2" id="KW-0472">Membrane</keyword>
<dbReference type="EMBL" id="SIHI01000003">
    <property type="protein sequence ID" value="TWT55553.1"/>
    <property type="molecule type" value="Genomic_DNA"/>
</dbReference>
<dbReference type="Pfam" id="PF04307">
    <property type="entry name" value="YdjM"/>
    <property type="match status" value="1"/>
</dbReference>
<evidence type="ECO:0000313" key="3">
    <source>
        <dbReference type="EMBL" id="TWT55553.1"/>
    </source>
</evidence>
<dbReference type="Proteomes" id="UP000317243">
    <property type="component" value="Unassembled WGS sequence"/>
</dbReference>
<organism evidence="3 4">
    <name type="scientific">Thalassoglobus neptunius</name>
    <dbReference type="NCBI Taxonomy" id="1938619"/>
    <lineage>
        <taxon>Bacteria</taxon>
        <taxon>Pseudomonadati</taxon>
        <taxon>Planctomycetota</taxon>
        <taxon>Planctomycetia</taxon>
        <taxon>Planctomycetales</taxon>
        <taxon>Planctomycetaceae</taxon>
        <taxon>Thalassoglobus</taxon>
    </lineage>
</organism>
<feature type="transmembrane region" description="Helical" evidence="2">
    <location>
        <begin position="60"/>
        <end position="77"/>
    </location>
</feature>
<evidence type="ECO:0000256" key="1">
    <source>
        <dbReference type="SAM" id="MobiDB-lite"/>
    </source>
</evidence>
<feature type="transmembrane region" description="Helical" evidence="2">
    <location>
        <begin position="89"/>
        <end position="111"/>
    </location>
</feature>
<sequence length="267" mass="28614">MASFKEHVGFSGLLGVGYGLAATFMFGFQPTQAAVAGYLAGVGGMLPDLDSPTGKPGQEIFSLTAAVVPLVLIGYVLKWAGLPTDTETVMLTLLLMYFAIRYGGSWLVAQLCIHRGMFHSIPAMLIAAEATYLFYPSDELSVKLLMSGAVTIGFFSHLFLDEIYSVGWSGPIPKLKKSFGTALKLYGTKFGPAAFAYALLAFMTFVTLEDAGIIGPPEPRQATSPSGDETEDSENPPDFQQSSEALPLQSASRTPDELTDAPRFQTQ</sequence>
<proteinExistence type="predicted"/>
<keyword evidence="2" id="KW-0812">Transmembrane</keyword>
<keyword evidence="2" id="KW-1133">Transmembrane helix</keyword>
<reference evidence="3 4" key="1">
    <citation type="submission" date="2019-02" db="EMBL/GenBank/DDBJ databases">
        <title>Deep-cultivation of Planctomycetes and their phenomic and genomic characterization uncovers novel biology.</title>
        <authorList>
            <person name="Wiegand S."/>
            <person name="Jogler M."/>
            <person name="Boedeker C."/>
            <person name="Pinto D."/>
            <person name="Vollmers J."/>
            <person name="Rivas-Marin E."/>
            <person name="Kohn T."/>
            <person name="Peeters S.H."/>
            <person name="Heuer A."/>
            <person name="Rast P."/>
            <person name="Oberbeckmann S."/>
            <person name="Bunk B."/>
            <person name="Jeske O."/>
            <person name="Meyerdierks A."/>
            <person name="Storesund J.E."/>
            <person name="Kallscheuer N."/>
            <person name="Luecker S."/>
            <person name="Lage O.M."/>
            <person name="Pohl T."/>
            <person name="Merkel B.J."/>
            <person name="Hornburger P."/>
            <person name="Mueller R.-W."/>
            <person name="Bruemmer F."/>
            <person name="Labrenz M."/>
            <person name="Spormann A.M."/>
            <person name="Op Den Camp H."/>
            <person name="Overmann J."/>
            <person name="Amann R."/>
            <person name="Jetten M.S.M."/>
            <person name="Mascher T."/>
            <person name="Medema M.H."/>
            <person name="Devos D.P."/>
            <person name="Kaster A.-K."/>
            <person name="Ovreas L."/>
            <person name="Rohde M."/>
            <person name="Galperin M.Y."/>
            <person name="Jogler C."/>
        </authorList>
    </citation>
    <scope>NUCLEOTIDE SEQUENCE [LARGE SCALE GENOMIC DNA]</scope>
    <source>
        <strain evidence="3 4">KOR42</strain>
    </source>
</reference>
<dbReference type="InterPro" id="IPR007404">
    <property type="entry name" value="YdjM-like"/>
</dbReference>
<name>A0A5C5X071_9PLAN</name>
<evidence type="ECO:0000256" key="2">
    <source>
        <dbReference type="SAM" id="Phobius"/>
    </source>
</evidence>
<comment type="caution">
    <text evidence="3">The sequence shown here is derived from an EMBL/GenBank/DDBJ whole genome shotgun (WGS) entry which is preliminary data.</text>
</comment>
<feature type="compositionally biased region" description="Polar residues" evidence="1">
    <location>
        <begin position="238"/>
        <end position="253"/>
    </location>
</feature>
<dbReference type="AlphaFoldDB" id="A0A5C5X071"/>
<evidence type="ECO:0008006" key="5">
    <source>
        <dbReference type="Google" id="ProtNLM"/>
    </source>
</evidence>
<accession>A0A5C5X071</accession>
<gene>
    <name evidence="3" type="ORF">KOR42_26800</name>
</gene>
<feature type="region of interest" description="Disordered" evidence="1">
    <location>
        <begin position="214"/>
        <end position="267"/>
    </location>
</feature>
<feature type="transmembrane region" description="Helical" evidence="2">
    <location>
        <begin position="12"/>
        <end position="40"/>
    </location>
</feature>
<evidence type="ECO:0000313" key="4">
    <source>
        <dbReference type="Proteomes" id="UP000317243"/>
    </source>
</evidence>
<keyword evidence="4" id="KW-1185">Reference proteome</keyword>